<dbReference type="AlphaFoldDB" id="A0A0A9YQU0"/>
<reference evidence="1" key="1">
    <citation type="journal article" date="2014" name="PLoS ONE">
        <title>Transcriptome-Based Identification of ABC Transporters in the Western Tarnished Plant Bug Lygus hesperus.</title>
        <authorList>
            <person name="Hull J.J."/>
            <person name="Chaney K."/>
            <person name="Geib S.M."/>
            <person name="Fabrick J.A."/>
            <person name="Brent C.S."/>
            <person name="Walsh D."/>
            <person name="Lavine L.C."/>
        </authorList>
    </citation>
    <scope>NUCLEOTIDE SEQUENCE</scope>
</reference>
<feature type="non-terminal residue" evidence="1">
    <location>
        <position position="1"/>
    </location>
</feature>
<proteinExistence type="predicted"/>
<gene>
    <name evidence="1" type="primary">acpS_1</name>
    <name evidence="1" type="ORF">CM83_105336</name>
</gene>
<accession>A0A0A9YQU0</accession>
<feature type="non-terminal residue" evidence="1">
    <location>
        <position position="193"/>
    </location>
</feature>
<protein>
    <submittedName>
        <fullName evidence="1">Holo-[acyl-carrier-protein] synthase</fullName>
    </submittedName>
</protein>
<organism evidence="1">
    <name type="scientific">Lygus hesperus</name>
    <name type="common">Western plant bug</name>
    <dbReference type="NCBI Taxonomy" id="30085"/>
    <lineage>
        <taxon>Eukaryota</taxon>
        <taxon>Metazoa</taxon>
        <taxon>Ecdysozoa</taxon>
        <taxon>Arthropoda</taxon>
        <taxon>Hexapoda</taxon>
        <taxon>Insecta</taxon>
        <taxon>Pterygota</taxon>
        <taxon>Neoptera</taxon>
        <taxon>Paraneoptera</taxon>
        <taxon>Hemiptera</taxon>
        <taxon>Heteroptera</taxon>
        <taxon>Panheteroptera</taxon>
        <taxon>Cimicomorpha</taxon>
        <taxon>Miridae</taxon>
        <taxon>Mirini</taxon>
        <taxon>Lygus</taxon>
    </lineage>
</organism>
<name>A0A0A9YQU0_LYGHE</name>
<evidence type="ECO:0000313" key="1">
    <source>
        <dbReference type="EMBL" id="JAG33991.1"/>
    </source>
</evidence>
<reference evidence="1" key="2">
    <citation type="submission" date="2014-07" db="EMBL/GenBank/DDBJ databases">
        <authorList>
            <person name="Hull J."/>
        </authorList>
    </citation>
    <scope>NUCLEOTIDE SEQUENCE</scope>
</reference>
<sequence length="193" mass="22681">SLGSDHWPTLTTIDNVEPNPGIFIPSRRWNLNKADWDAFTQFCYTKSDCLASITSYQEFLQLIEEACLAAIPQYKPNSRRVMNYWWNRECELALKDRIETLARYKSNKNVFTYSEMKRACAKAKRVFKQAKRSSWKAYCSTLNRSTPIKDIWKQIKTIRNARQARTTLKEGDWCQEFLEKLAPSWAPIQPLNQ</sequence>
<dbReference type="EMBL" id="GBHO01009613">
    <property type="protein sequence ID" value="JAG33991.1"/>
    <property type="molecule type" value="Transcribed_RNA"/>
</dbReference>